<evidence type="ECO:0000313" key="4">
    <source>
        <dbReference type="Proteomes" id="UP000319576"/>
    </source>
</evidence>
<dbReference type="GO" id="GO:0016787">
    <property type="term" value="F:hydrolase activity"/>
    <property type="evidence" value="ECO:0007669"/>
    <property type="project" value="UniProtKB-KW"/>
</dbReference>
<organism evidence="3 4">
    <name type="scientific">Urbifossiella limnaea</name>
    <dbReference type="NCBI Taxonomy" id="2528023"/>
    <lineage>
        <taxon>Bacteria</taxon>
        <taxon>Pseudomonadati</taxon>
        <taxon>Planctomycetota</taxon>
        <taxon>Planctomycetia</taxon>
        <taxon>Gemmatales</taxon>
        <taxon>Gemmataceae</taxon>
        <taxon>Urbifossiella</taxon>
    </lineage>
</organism>
<reference evidence="3 4" key="1">
    <citation type="submission" date="2019-02" db="EMBL/GenBank/DDBJ databases">
        <title>Deep-cultivation of Planctomycetes and their phenomic and genomic characterization uncovers novel biology.</title>
        <authorList>
            <person name="Wiegand S."/>
            <person name="Jogler M."/>
            <person name="Boedeker C."/>
            <person name="Pinto D."/>
            <person name="Vollmers J."/>
            <person name="Rivas-Marin E."/>
            <person name="Kohn T."/>
            <person name="Peeters S.H."/>
            <person name="Heuer A."/>
            <person name="Rast P."/>
            <person name="Oberbeckmann S."/>
            <person name="Bunk B."/>
            <person name="Jeske O."/>
            <person name="Meyerdierks A."/>
            <person name="Storesund J.E."/>
            <person name="Kallscheuer N."/>
            <person name="Luecker S."/>
            <person name="Lage O.M."/>
            <person name="Pohl T."/>
            <person name="Merkel B.J."/>
            <person name="Hornburger P."/>
            <person name="Mueller R.-W."/>
            <person name="Bruemmer F."/>
            <person name="Labrenz M."/>
            <person name="Spormann A.M."/>
            <person name="Op den Camp H."/>
            <person name="Overmann J."/>
            <person name="Amann R."/>
            <person name="Jetten M.S.M."/>
            <person name="Mascher T."/>
            <person name="Medema M.H."/>
            <person name="Devos D.P."/>
            <person name="Kaster A.-K."/>
            <person name="Ovreas L."/>
            <person name="Rohde M."/>
            <person name="Galperin M.Y."/>
            <person name="Jogler C."/>
        </authorList>
    </citation>
    <scope>NUCLEOTIDE SEQUENCE [LARGE SCALE GENOMIC DNA]</scope>
    <source>
        <strain evidence="3 4">ETA_A1</strain>
    </source>
</reference>
<dbReference type="PANTHER" id="PTHR43569">
    <property type="entry name" value="AMIDOHYDROLASE"/>
    <property type="match status" value="1"/>
</dbReference>
<dbReference type="Gene3D" id="3.20.20.140">
    <property type="entry name" value="Metal-dependent hydrolases"/>
    <property type="match status" value="1"/>
</dbReference>
<name>A0A517XY77_9BACT</name>
<evidence type="ECO:0000313" key="3">
    <source>
        <dbReference type="EMBL" id="QDU22433.1"/>
    </source>
</evidence>
<feature type="domain" description="Amidohydrolase-related" evidence="2">
    <location>
        <begin position="30"/>
        <end position="306"/>
    </location>
</feature>
<dbReference type="SUPFAM" id="SSF51556">
    <property type="entry name" value="Metallo-dependent hydrolases"/>
    <property type="match status" value="1"/>
</dbReference>
<dbReference type="InterPro" id="IPR032466">
    <property type="entry name" value="Metal_Hydrolase"/>
</dbReference>
<comment type="similarity">
    <text evidence="1">Belongs to the metallo-dependent hydrolases superfamily.</text>
</comment>
<evidence type="ECO:0000259" key="2">
    <source>
        <dbReference type="Pfam" id="PF04909"/>
    </source>
</evidence>
<dbReference type="RefSeq" id="WP_202920316.1">
    <property type="nucleotide sequence ID" value="NZ_CP036273.1"/>
</dbReference>
<dbReference type="Pfam" id="PF04909">
    <property type="entry name" value="Amidohydro_2"/>
    <property type="match status" value="1"/>
</dbReference>
<dbReference type="Proteomes" id="UP000319576">
    <property type="component" value="Chromosome"/>
</dbReference>
<keyword evidence="3" id="KW-0378">Hydrolase</keyword>
<sequence>MTVTRREALAAGVTALPLGAAAGQPAAEVIDTHTHFYDPTRPGGVPWPAKDDRVLYRPVLPAEYRRLAAPLGVTGTVVVEASPRVEDTDWLLGLAKDDPFLLGVVGRLFPQDREFTRNLTRLAADPKFVGIRVTADEVRACRADRDQFDRLKALADAGRTLDVNGDHAAFTEAGWLAGRLPSLRIVVNHLGNPHIDGRDPPAEWLGALKAAAAAKTVWCKLSALADSTRRREQRAPTEAAFYRPVLDAAWAAFGADRLVFGTNWPVSDHYAPLARVVSLATEFVKGKGDAAYRKVMAANAREAYRLPRRG</sequence>
<dbReference type="InterPro" id="IPR006680">
    <property type="entry name" value="Amidohydro-rel"/>
</dbReference>
<dbReference type="InterPro" id="IPR052350">
    <property type="entry name" value="Metallo-dep_Lactonases"/>
</dbReference>
<evidence type="ECO:0000256" key="1">
    <source>
        <dbReference type="ARBA" id="ARBA00038310"/>
    </source>
</evidence>
<keyword evidence="4" id="KW-1185">Reference proteome</keyword>
<gene>
    <name evidence="3" type="ORF">ETAA1_44130</name>
</gene>
<accession>A0A517XY77</accession>
<dbReference type="EMBL" id="CP036273">
    <property type="protein sequence ID" value="QDU22433.1"/>
    <property type="molecule type" value="Genomic_DNA"/>
</dbReference>
<dbReference type="AlphaFoldDB" id="A0A517XY77"/>
<protein>
    <submittedName>
        <fullName evidence="3">Amidohydrolase</fullName>
    </submittedName>
</protein>
<dbReference type="PANTHER" id="PTHR43569:SF2">
    <property type="entry name" value="AMIDOHYDROLASE-RELATED DOMAIN-CONTAINING PROTEIN"/>
    <property type="match status" value="1"/>
</dbReference>
<dbReference type="KEGG" id="uli:ETAA1_44130"/>
<proteinExistence type="inferred from homology"/>